<evidence type="ECO:0000256" key="1">
    <source>
        <dbReference type="SAM" id="MobiDB-lite"/>
    </source>
</evidence>
<feature type="region of interest" description="Disordered" evidence="1">
    <location>
        <begin position="1"/>
        <end position="58"/>
    </location>
</feature>
<reference evidence="2 3" key="1">
    <citation type="submission" date="2016-03" db="EMBL/GenBank/DDBJ databases">
        <title>Trachymyrmex septentrionalis WGS genome.</title>
        <authorList>
            <person name="Nygaard S."/>
            <person name="Hu H."/>
            <person name="Boomsma J."/>
            <person name="Zhang G."/>
        </authorList>
    </citation>
    <scope>NUCLEOTIDE SEQUENCE [LARGE SCALE GENOMIC DNA]</scope>
    <source>
        <strain evidence="2">Tsep2-gDNA-1</strain>
        <tissue evidence="2">Whole body</tissue>
    </source>
</reference>
<dbReference type="AlphaFoldDB" id="A0A195F7V7"/>
<name>A0A195F7V7_9HYME</name>
<evidence type="ECO:0000313" key="3">
    <source>
        <dbReference type="Proteomes" id="UP000078541"/>
    </source>
</evidence>
<protein>
    <submittedName>
        <fullName evidence="2">Uncharacterized protein</fullName>
    </submittedName>
</protein>
<gene>
    <name evidence="2" type="ORF">ALC56_09427</name>
</gene>
<sequence length="79" mass="8676">KGCESKTRFPVLSVPDRIGDGDDEPERMNVLNADTALNRDETKEWKDNDPPEGAGGDKPNICVRLFVLLFGGFDANLTP</sequence>
<feature type="compositionally biased region" description="Basic and acidic residues" evidence="1">
    <location>
        <begin position="37"/>
        <end position="49"/>
    </location>
</feature>
<dbReference type="EMBL" id="KQ981744">
    <property type="protein sequence ID" value="KYN36466.1"/>
    <property type="molecule type" value="Genomic_DNA"/>
</dbReference>
<evidence type="ECO:0000313" key="2">
    <source>
        <dbReference type="EMBL" id="KYN36466.1"/>
    </source>
</evidence>
<dbReference type="Proteomes" id="UP000078541">
    <property type="component" value="Unassembled WGS sequence"/>
</dbReference>
<organism evidence="2 3">
    <name type="scientific">Trachymyrmex septentrionalis</name>
    <dbReference type="NCBI Taxonomy" id="34720"/>
    <lineage>
        <taxon>Eukaryota</taxon>
        <taxon>Metazoa</taxon>
        <taxon>Ecdysozoa</taxon>
        <taxon>Arthropoda</taxon>
        <taxon>Hexapoda</taxon>
        <taxon>Insecta</taxon>
        <taxon>Pterygota</taxon>
        <taxon>Neoptera</taxon>
        <taxon>Endopterygota</taxon>
        <taxon>Hymenoptera</taxon>
        <taxon>Apocrita</taxon>
        <taxon>Aculeata</taxon>
        <taxon>Formicoidea</taxon>
        <taxon>Formicidae</taxon>
        <taxon>Myrmicinae</taxon>
        <taxon>Trachymyrmex</taxon>
    </lineage>
</organism>
<keyword evidence="3" id="KW-1185">Reference proteome</keyword>
<feature type="non-terminal residue" evidence="2">
    <location>
        <position position="1"/>
    </location>
</feature>
<proteinExistence type="predicted"/>
<accession>A0A195F7V7</accession>